<evidence type="ECO:0000256" key="7">
    <source>
        <dbReference type="SAM" id="MobiDB-lite"/>
    </source>
</evidence>
<dbReference type="CDD" id="cd10533">
    <property type="entry name" value="SET_EHMT2"/>
    <property type="match status" value="1"/>
</dbReference>
<dbReference type="PROSITE" id="PS50297">
    <property type="entry name" value="ANK_REP_REGION"/>
    <property type="match status" value="4"/>
</dbReference>
<feature type="region of interest" description="Disordered" evidence="7">
    <location>
        <begin position="206"/>
        <end position="268"/>
    </location>
</feature>
<dbReference type="GO" id="GO:0008270">
    <property type="term" value="F:zinc ion binding"/>
    <property type="evidence" value="ECO:0007669"/>
    <property type="project" value="InterPro"/>
</dbReference>
<dbReference type="Pfam" id="PF00856">
    <property type="entry name" value="SET"/>
    <property type="match status" value="1"/>
</dbReference>
<feature type="domain" description="Pre-SET" evidence="9">
    <location>
        <begin position="1303"/>
        <end position="1366"/>
    </location>
</feature>
<comment type="caution">
    <text evidence="10">The sequence shown here is derived from an EMBL/GenBank/DDBJ whole genome shotgun (WGS) entry which is preliminary data.</text>
</comment>
<evidence type="ECO:0008006" key="12">
    <source>
        <dbReference type="Google" id="ProtNLM"/>
    </source>
</evidence>
<gene>
    <name evidence="10" type="ORF">scyTo_0010482</name>
</gene>
<organism evidence="10 11">
    <name type="scientific">Scyliorhinus torazame</name>
    <name type="common">Cloudy catshark</name>
    <name type="synonym">Catulus torazame</name>
    <dbReference type="NCBI Taxonomy" id="75743"/>
    <lineage>
        <taxon>Eukaryota</taxon>
        <taxon>Metazoa</taxon>
        <taxon>Chordata</taxon>
        <taxon>Craniata</taxon>
        <taxon>Vertebrata</taxon>
        <taxon>Chondrichthyes</taxon>
        <taxon>Elasmobranchii</taxon>
        <taxon>Galeomorphii</taxon>
        <taxon>Galeoidea</taxon>
        <taxon>Carcharhiniformes</taxon>
        <taxon>Scyliorhinidae</taxon>
        <taxon>Scyliorhinus</taxon>
    </lineage>
</organism>
<accession>A0A401P788</accession>
<dbReference type="STRING" id="75743.A0A401P788"/>
<dbReference type="PROSITE" id="PS50867">
    <property type="entry name" value="PRE_SET"/>
    <property type="match status" value="1"/>
</dbReference>
<feature type="region of interest" description="Disordered" evidence="7">
    <location>
        <begin position="522"/>
        <end position="550"/>
    </location>
</feature>
<feature type="compositionally biased region" description="Low complexity" evidence="7">
    <location>
        <begin position="710"/>
        <end position="722"/>
    </location>
</feature>
<dbReference type="GO" id="GO:0000122">
    <property type="term" value="P:negative regulation of transcription by RNA polymerase II"/>
    <property type="evidence" value="ECO:0007669"/>
    <property type="project" value="TreeGrafter"/>
</dbReference>
<dbReference type="OrthoDB" id="5792673at2759"/>
<dbReference type="SUPFAM" id="SSF82199">
    <property type="entry name" value="SET domain"/>
    <property type="match status" value="1"/>
</dbReference>
<feature type="region of interest" description="Disordered" evidence="7">
    <location>
        <begin position="894"/>
        <end position="923"/>
    </location>
</feature>
<evidence type="ECO:0000259" key="8">
    <source>
        <dbReference type="PROSITE" id="PS50280"/>
    </source>
</evidence>
<dbReference type="PROSITE" id="PS50280">
    <property type="entry name" value="SET"/>
    <property type="match status" value="1"/>
</dbReference>
<feature type="compositionally biased region" description="Basic residues" evidence="7">
    <location>
        <begin position="655"/>
        <end position="664"/>
    </location>
</feature>
<feature type="compositionally biased region" description="Polar residues" evidence="7">
    <location>
        <begin position="120"/>
        <end position="132"/>
    </location>
</feature>
<dbReference type="InterPro" id="IPR002110">
    <property type="entry name" value="Ankyrin_rpt"/>
</dbReference>
<dbReference type="InterPro" id="IPR001214">
    <property type="entry name" value="SET_dom"/>
</dbReference>
<dbReference type="CDD" id="cd20905">
    <property type="entry name" value="EHMT_ZBD"/>
    <property type="match status" value="1"/>
</dbReference>
<keyword evidence="6" id="KW-0040">ANK repeat</keyword>
<feature type="region of interest" description="Disordered" evidence="7">
    <location>
        <begin position="298"/>
        <end position="318"/>
    </location>
</feature>
<protein>
    <recommendedName>
        <fullName evidence="12">Histone-lysine N-methyltransferase EHMT2</fullName>
    </recommendedName>
</protein>
<evidence type="ECO:0000256" key="6">
    <source>
        <dbReference type="PROSITE-ProRule" id="PRU00023"/>
    </source>
</evidence>
<sequence length="1541" mass="167682">MASLDAEGETSRTGQATAKPELLGLDPTPSSEVNQGIGEAAVLFPKKLGQVSNPVAGAVGAMGNIALQNNAEVPCSGTSQEIAAKAPDPETATVTGARGDESASSEAQGKSVEPYLGLECSSSDAATVSRLGSQPGALPVKSLSGHAAKTFPASPTKAPGANRAKMTLTGLSKSPNSIQSLAMKLLSVPTGRAGNEVAAVPVEVQRPMAAPDDKPKIHKARKSISRSSTSQRLPTELGTLPTDRASQAPGAAAEVEHAVPAQDENQEVHRARKSILKGSFSQSLAEKLASLPIGRAAGDAAGGTAEQAAQPQDENQDVHRARKSILKGHFSQAHTKRMAGMLTGRKGSEAAVETEVVVPDLEEYPEVHRARKSFLSTSINPGLTRNRPSEIIGQSGNEVSIATAERQDPPQEQVEKVKVHRARKSMFKPNPAQIKLVEIKGDSCHPNHLNLSTQQQFELLPSRGAADAEAGVPTGLIRRRKPESFGLEPPKKSSLLKEEMAKELTPLGSVRAGMRAGAEPVTSGGALNLSGAVSRAHPQEAKAVTGVASSVPVLDLSKEAEHEKDDEPMEVLDEWDAEVGDDFSLFYDSYSVDGRADSDKSSKTEGDAAEDRLSDVEDDEEELEGSGNLSDRSSTSSLKRKGKKKWKSESPWVKPTRKRRRKDRMKQGKGAVPVGQTTTDFTKLKEVMNSSAGGGSQVQSEYTEVPLGSLELPNESSLSPQPTGISNDASSMETDKFEELPLCSCRMEAPKIDRITELSNNKCMATESTDGQLSGCSNSISKCETMRPSSRVTLMVLCEVHRARMVKHHCCPGCGYFCTAGSFLECHPDFRITHRFHKGCVSQLNGMIFCPHCGEDASEAQEITVAKADTSSMVPVPAPPNQEHLMNGRADTTHASARMSGNGEAKKSSPEPPVDSIDSSGPSIVLPSGKTLSAVGLPPGPGREALEKGLVLQQTESSLALTRLHTPDKVSDTGRKKLRFHPRQLYLWAKQGDLQKVLLMLLDEHDPNFQTDQQSRRMPLHAAAQKGYLEICHILLQAGATVDVCDKLQRTPLMEAIMNNHYDIVKLLSKHGACVFHKELDASSCLHHAAKNGSVQMVQFLLATGQVDLNTQDSGGWTPVIWAAEHKHIEIIKLLLGRGANVTLKDNEENICLHWAAFAGSSDIAEVLLNARCDLHAVNMHGDTPLHIAARENFYDCVILFLSRGADIELKNREGDSPLDCCVMNSQVWFALQLNKRLKQGVLNRAVRTEKIVSRDIARGYENVPIPCVNAVDAETSPEDYKYISENCETSTMNIDRNITHLQHCTCLDDCSSSNCLCGQLSIRCWYDKDGRLLQEFNKIEPPLIFECNQACSCWRSCKNRVVQSGIKVRLQLYRTEKMGWGVRALQDIPQGTFICEYVGEIISDAEADVREDDSYLFDLDNKDGEVYCIDARYYGNVSRFINHLCDPNIIPVRAFMLHQDLRFPRIAFFSSRDIKTGEELGFDYGDRFWDIKCKYFTCQCGSEKCKHSAEAIALEQSRLARLESYQDTMPESSLTIIGPS</sequence>
<dbReference type="InterPro" id="IPR007728">
    <property type="entry name" value="Pre-SET_dom"/>
</dbReference>
<feature type="repeat" description="ANK" evidence="6">
    <location>
        <begin position="1081"/>
        <end position="1105"/>
    </location>
</feature>
<feature type="domain" description="SET" evidence="8">
    <location>
        <begin position="1369"/>
        <end position="1486"/>
    </location>
</feature>
<dbReference type="Gene3D" id="2.170.270.10">
    <property type="entry name" value="SET domain"/>
    <property type="match status" value="1"/>
</dbReference>
<feature type="region of interest" description="Disordered" evidence="7">
    <location>
        <begin position="1"/>
        <end position="33"/>
    </location>
</feature>
<dbReference type="SMART" id="SM00468">
    <property type="entry name" value="PreSET"/>
    <property type="match status" value="1"/>
</dbReference>
<dbReference type="SMART" id="SM00248">
    <property type="entry name" value="ANK"/>
    <property type="match status" value="6"/>
</dbReference>
<feature type="compositionally biased region" description="Low complexity" evidence="7">
    <location>
        <begin position="625"/>
        <end position="637"/>
    </location>
</feature>
<evidence type="ECO:0000256" key="1">
    <source>
        <dbReference type="ARBA" id="ARBA00004286"/>
    </source>
</evidence>
<evidence type="ECO:0000256" key="4">
    <source>
        <dbReference type="ARBA" id="ARBA00022691"/>
    </source>
</evidence>
<feature type="compositionally biased region" description="Basic and acidic residues" evidence="7">
    <location>
        <begin position="594"/>
        <end position="615"/>
    </location>
</feature>
<keyword evidence="3" id="KW-0808">Transferase</keyword>
<dbReference type="GO" id="GO:0002039">
    <property type="term" value="F:p53 binding"/>
    <property type="evidence" value="ECO:0007669"/>
    <property type="project" value="InterPro"/>
</dbReference>
<dbReference type="SMART" id="SM00317">
    <property type="entry name" value="SET"/>
    <property type="match status" value="1"/>
</dbReference>
<feature type="compositionally biased region" description="Low complexity" evidence="7">
    <location>
        <begin position="298"/>
        <end position="309"/>
    </location>
</feature>
<evidence type="ECO:0000256" key="2">
    <source>
        <dbReference type="ARBA" id="ARBA00022454"/>
    </source>
</evidence>
<keyword evidence="11" id="KW-1185">Reference proteome</keyword>
<dbReference type="EMBL" id="BFAA01004528">
    <property type="protein sequence ID" value="GCB68978.1"/>
    <property type="molecule type" value="Genomic_DNA"/>
</dbReference>
<keyword evidence="4" id="KW-0949">S-adenosyl-L-methionine</keyword>
<dbReference type="InterPro" id="IPR043550">
    <property type="entry name" value="EHMT1/EHMT2"/>
</dbReference>
<feature type="repeat" description="ANK" evidence="6">
    <location>
        <begin position="1015"/>
        <end position="1047"/>
    </location>
</feature>
<feature type="region of interest" description="Disordered" evidence="7">
    <location>
        <begin position="75"/>
        <end position="162"/>
    </location>
</feature>
<dbReference type="GO" id="GO:0005634">
    <property type="term" value="C:nucleus"/>
    <property type="evidence" value="ECO:0007669"/>
    <property type="project" value="InterPro"/>
</dbReference>
<evidence type="ECO:0000256" key="5">
    <source>
        <dbReference type="ARBA" id="ARBA00022853"/>
    </source>
</evidence>
<feature type="region of interest" description="Disordered" evidence="7">
    <location>
        <begin position="710"/>
        <end position="731"/>
    </location>
</feature>
<dbReference type="InterPro" id="IPR046341">
    <property type="entry name" value="SET_dom_sf"/>
</dbReference>
<dbReference type="InterPro" id="IPR047762">
    <property type="entry name" value="EHMT_CRR"/>
</dbReference>
<dbReference type="GO" id="GO:0046974">
    <property type="term" value="F:histone H3K9 methyltransferase activity"/>
    <property type="evidence" value="ECO:0007669"/>
    <property type="project" value="TreeGrafter"/>
</dbReference>
<evidence type="ECO:0000313" key="11">
    <source>
        <dbReference type="Proteomes" id="UP000288216"/>
    </source>
</evidence>
<dbReference type="SUPFAM" id="SSF48403">
    <property type="entry name" value="Ankyrin repeat"/>
    <property type="match status" value="1"/>
</dbReference>
<name>A0A401P788_SCYTO</name>
<evidence type="ECO:0000256" key="3">
    <source>
        <dbReference type="ARBA" id="ARBA00022603"/>
    </source>
</evidence>
<proteinExistence type="predicted"/>
<dbReference type="PROSITE" id="PS50088">
    <property type="entry name" value="ANK_REPEAT"/>
    <property type="match status" value="4"/>
</dbReference>
<evidence type="ECO:0000259" key="9">
    <source>
        <dbReference type="PROSITE" id="PS50867"/>
    </source>
</evidence>
<dbReference type="Pfam" id="PF12796">
    <property type="entry name" value="Ank_2"/>
    <property type="match status" value="3"/>
</dbReference>
<dbReference type="FunFam" id="2.170.270.10:FF:000005">
    <property type="entry name" value="Euchromatic histone-lysine N-methyltransferase 2"/>
    <property type="match status" value="1"/>
</dbReference>
<dbReference type="PANTHER" id="PTHR46307">
    <property type="entry name" value="G9A, ISOFORM B"/>
    <property type="match status" value="1"/>
</dbReference>
<dbReference type="GO" id="GO:0032259">
    <property type="term" value="P:methylation"/>
    <property type="evidence" value="ECO:0007669"/>
    <property type="project" value="UniProtKB-KW"/>
</dbReference>
<keyword evidence="2" id="KW-0158">Chromosome</keyword>
<feature type="repeat" description="ANK" evidence="6">
    <location>
        <begin position="1115"/>
        <end position="1147"/>
    </location>
</feature>
<dbReference type="OMA" id="YLEICHI"/>
<dbReference type="Pfam" id="PF05033">
    <property type="entry name" value="Pre-SET"/>
    <property type="match status" value="1"/>
</dbReference>
<dbReference type="Gene3D" id="1.25.40.20">
    <property type="entry name" value="Ankyrin repeat-containing domain"/>
    <property type="match status" value="1"/>
</dbReference>
<dbReference type="InterPro" id="IPR036770">
    <property type="entry name" value="Ankyrin_rpt-contain_sf"/>
</dbReference>
<dbReference type="Proteomes" id="UP000288216">
    <property type="component" value="Unassembled WGS sequence"/>
</dbReference>
<dbReference type="GO" id="GO:0000785">
    <property type="term" value="C:chromatin"/>
    <property type="evidence" value="ECO:0007669"/>
    <property type="project" value="TreeGrafter"/>
</dbReference>
<keyword evidence="5" id="KW-0156">Chromatin regulator</keyword>
<dbReference type="PANTHER" id="PTHR46307:SF1">
    <property type="entry name" value="HISTONE-LYSINE N-METHYLTRANSFERASE EHMT2"/>
    <property type="match status" value="1"/>
</dbReference>
<reference evidence="10 11" key="1">
    <citation type="journal article" date="2018" name="Nat. Ecol. Evol.">
        <title>Shark genomes provide insights into elasmobranch evolution and the origin of vertebrates.</title>
        <authorList>
            <person name="Hara Y"/>
            <person name="Yamaguchi K"/>
            <person name="Onimaru K"/>
            <person name="Kadota M"/>
            <person name="Koyanagi M"/>
            <person name="Keeley SD"/>
            <person name="Tatsumi K"/>
            <person name="Tanaka K"/>
            <person name="Motone F"/>
            <person name="Kageyama Y"/>
            <person name="Nozu R"/>
            <person name="Adachi N"/>
            <person name="Nishimura O"/>
            <person name="Nakagawa R"/>
            <person name="Tanegashima C"/>
            <person name="Kiyatake I"/>
            <person name="Matsumoto R"/>
            <person name="Murakumo K"/>
            <person name="Nishida K"/>
            <person name="Terakita A"/>
            <person name="Kuratani S"/>
            <person name="Sato K"/>
            <person name="Hyodo S Kuraku.S."/>
        </authorList>
    </citation>
    <scope>NUCLEOTIDE SEQUENCE [LARGE SCALE GENOMIC DNA]</scope>
</reference>
<evidence type="ECO:0000313" key="10">
    <source>
        <dbReference type="EMBL" id="GCB68978.1"/>
    </source>
</evidence>
<feature type="region of interest" description="Disordered" evidence="7">
    <location>
        <begin position="591"/>
        <end position="677"/>
    </location>
</feature>
<comment type="subcellular location">
    <subcellularLocation>
        <location evidence="1">Chromosome</location>
    </subcellularLocation>
</comment>
<dbReference type="InterPro" id="IPR038034">
    <property type="entry name" value="SET_EHMT2"/>
</dbReference>
<keyword evidence="3" id="KW-0489">Methyltransferase</keyword>
<feature type="repeat" description="ANK" evidence="6">
    <location>
        <begin position="1181"/>
        <end position="1213"/>
    </location>
</feature>
<dbReference type="Pfam" id="PF21533">
    <property type="entry name" value="EHMT1-2_CRR"/>
    <property type="match status" value="1"/>
</dbReference>